<feature type="transmembrane region" description="Helical" evidence="7">
    <location>
        <begin position="341"/>
        <end position="367"/>
    </location>
</feature>
<feature type="transmembrane region" description="Helical" evidence="7">
    <location>
        <begin position="415"/>
        <end position="433"/>
    </location>
</feature>
<protein>
    <recommendedName>
        <fullName evidence="7">Transmembrane 9 superfamily member</fullName>
    </recommendedName>
</protein>
<keyword evidence="3 7" id="KW-0812">Transmembrane</keyword>
<dbReference type="EMBL" id="JAVFKY010000005">
    <property type="protein sequence ID" value="KAK5576459.1"/>
    <property type="molecule type" value="Genomic_DNA"/>
</dbReference>
<evidence type="ECO:0000313" key="9">
    <source>
        <dbReference type="Proteomes" id="UP001344447"/>
    </source>
</evidence>
<dbReference type="SUPFAM" id="SSF103473">
    <property type="entry name" value="MFS general substrate transporter"/>
    <property type="match status" value="1"/>
</dbReference>
<evidence type="ECO:0000256" key="6">
    <source>
        <dbReference type="ARBA" id="ARBA00023136"/>
    </source>
</evidence>
<sequence length="639" mass="73261">MKINKRQFVFFILFSIFLNHVNGIFYLPGMIPHDFAPGEEGAIKVNKITSVHTQIPYKYYQLPGVCKPDDIVDDTENLGEILLGDRIENSDYTFNFLMDGKCKVINSESCSPIIKKEDLKVLEDRIQNQYRVHWLLDGLPVRQTGRSASDPGFDLGFMTVAEGQTISTAEKYLNNHLEINIHYHNNPTDNTSRIVGFEVFPTSRQYKKVDDWKGNTGDECPPYDENYDQLSVSVKDGEDQERFVLWTYEVKYTASPVLWNKRWDVYFASNDNSVHWFSILNSLMIVFILTVMVAMIIIRTLKKDIRRYTSIDTSEDRDSQEETGWKMIHGDVFRPPSRPMLLSVCIGSGVQIFSMTLITMIFAVLGFLSPANIGGLATALIVLFVLSAMFAGYFSTRVFTIFKGRNWKKNTIYTALSMPGIIFGIFFFVNMFLRGAKSSAAVPFGTFASIIAMWFGISVPLVFLGSYFASKKPVPEDPVRTNQIPRQVPDQIWYMNPYLSILMGGILPFGAVFIELHFILTSLWDNQFYYIFGFLFIVLMILIVTSAEISIVMCYFQLCAEDHHWWWRSFLTAGSSSLYMFIYSVSFFRYLGITKFISSLLYFSYSFIMSLAFAALTGTIGFYSCYFLVRKIYSSIHIN</sequence>
<comment type="subcellular location">
    <subcellularLocation>
        <location evidence="1">Membrane</location>
        <topology evidence="1">Multi-pass membrane protein</topology>
    </subcellularLocation>
</comment>
<dbReference type="GO" id="GO:0016020">
    <property type="term" value="C:membrane"/>
    <property type="evidence" value="ECO:0007669"/>
    <property type="project" value="UniProtKB-SubCell"/>
</dbReference>
<keyword evidence="9" id="KW-1185">Reference proteome</keyword>
<feature type="transmembrane region" description="Helical" evidence="7">
    <location>
        <begin position="373"/>
        <end position="394"/>
    </location>
</feature>
<feature type="transmembrane region" description="Helical" evidence="7">
    <location>
        <begin position="276"/>
        <end position="298"/>
    </location>
</feature>
<name>A0AAN7TNV5_9MYCE</name>
<dbReference type="Proteomes" id="UP001344447">
    <property type="component" value="Unassembled WGS sequence"/>
</dbReference>
<evidence type="ECO:0000256" key="4">
    <source>
        <dbReference type="ARBA" id="ARBA00022729"/>
    </source>
</evidence>
<evidence type="ECO:0000256" key="1">
    <source>
        <dbReference type="ARBA" id="ARBA00004141"/>
    </source>
</evidence>
<accession>A0AAN7TNV5</accession>
<gene>
    <name evidence="8" type="ORF">RB653_007603</name>
</gene>
<comment type="similarity">
    <text evidence="2 7">Belongs to the nonaspanin (TM9SF) (TC 9.A.2) family.</text>
</comment>
<dbReference type="GO" id="GO:0005737">
    <property type="term" value="C:cytoplasm"/>
    <property type="evidence" value="ECO:0007669"/>
    <property type="project" value="UniProtKB-ARBA"/>
</dbReference>
<dbReference type="PANTHER" id="PTHR10766">
    <property type="entry name" value="TRANSMEMBRANE 9 SUPERFAMILY PROTEIN"/>
    <property type="match status" value="1"/>
</dbReference>
<dbReference type="InterPro" id="IPR036259">
    <property type="entry name" value="MFS_trans_sf"/>
</dbReference>
<keyword evidence="6 7" id="KW-0472">Membrane</keyword>
<evidence type="ECO:0000313" key="8">
    <source>
        <dbReference type="EMBL" id="KAK5576459.1"/>
    </source>
</evidence>
<feature type="signal peptide" evidence="7">
    <location>
        <begin position="1"/>
        <end position="23"/>
    </location>
</feature>
<dbReference type="InterPro" id="IPR004240">
    <property type="entry name" value="EMP70"/>
</dbReference>
<keyword evidence="5 7" id="KW-1133">Transmembrane helix</keyword>
<evidence type="ECO:0000256" key="2">
    <source>
        <dbReference type="ARBA" id="ARBA00005227"/>
    </source>
</evidence>
<feature type="transmembrane region" description="Helical" evidence="7">
    <location>
        <begin position="603"/>
        <end position="629"/>
    </location>
</feature>
<feature type="transmembrane region" description="Helical" evidence="7">
    <location>
        <begin position="445"/>
        <end position="470"/>
    </location>
</feature>
<feature type="chain" id="PRO_5042665175" description="Transmembrane 9 superfamily member" evidence="7">
    <location>
        <begin position="24"/>
        <end position="639"/>
    </location>
</feature>
<evidence type="ECO:0000256" key="3">
    <source>
        <dbReference type="ARBA" id="ARBA00022692"/>
    </source>
</evidence>
<reference evidence="8 9" key="1">
    <citation type="submission" date="2023-11" db="EMBL/GenBank/DDBJ databases">
        <title>Dfirmibasis_genome.</title>
        <authorList>
            <person name="Edelbroek B."/>
            <person name="Kjellin J."/>
            <person name="Jerlstrom-Hultqvist J."/>
            <person name="Soderbom F."/>
        </authorList>
    </citation>
    <scope>NUCLEOTIDE SEQUENCE [LARGE SCALE GENOMIC DNA]</scope>
    <source>
        <strain evidence="8 9">TNS-C-14</strain>
    </source>
</reference>
<feature type="transmembrane region" description="Helical" evidence="7">
    <location>
        <begin position="501"/>
        <end position="524"/>
    </location>
</feature>
<dbReference type="PANTHER" id="PTHR10766:SF111">
    <property type="entry name" value="TRANSMEMBRANE 9 SUPERFAMILY MEMBER 2"/>
    <property type="match status" value="1"/>
</dbReference>
<keyword evidence="4 7" id="KW-0732">Signal</keyword>
<evidence type="ECO:0000256" key="7">
    <source>
        <dbReference type="RuleBase" id="RU363079"/>
    </source>
</evidence>
<comment type="caution">
    <text evidence="8">The sequence shown here is derived from an EMBL/GenBank/DDBJ whole genome shotgun (WGS) entry which is preliminary data.</text>
</comment>
<proteinExistence type="inferred from homology"/>
<dbReference type="AlphaFoldDB" id="A0AAN7TNV5"/>
<feature type="transmembrane region" description="Helical" evidence="7">
    <location>
        <begin position="570"/>
        <end position="591"/>
    </location>
</feature>
<dbReference type="Pfam" id="PF02990">
    <property type="entry name" value="EMP70"/>
    <property type="match status" value="1"/>
</dbReference>
<feature type="transmembrane region" description="Helical" evidence="7">
    <location>
        <begin position="530"/>
        <end position="558"/>
    </location>
</feature>
<dbReference type="GO" id="GO:0072657">
    <property type="term" value="P:protein localization to membrane"/>
    <property type="evidence" value="ECO:0007669"/>
    <property type="project" value="TreeGrafter"/>
</dbReference>
<evidence type="ECO:0000256" key="5">
    <source>
        <dbReference type="ARBA" id="ARBA00022989"/>
    </source>
</evidence>
<organism evidence="8 9">
    <name type="scientific">Dictyostelium firmibasis</name>
    <dbReference type="NCBI Taxonomy" id="79012"/>
    <lineage>
        <taxon>Eukaryota</taxon>
        <taxon>Amoebozoa</taxon>
        <taxon>Evosea</taxon>
        <taxon>Eumycetozoa</taxon>
        <taxon>Dictyostelia</taxon>
        <taxon>Dictyosteliales</taxon>
        <taxon>Dictyosteliaceae</taxon>
        <taxon>Dictyostelium</taxon>
    </lineage>
</organism>